<accession>A0A097ANQ8</accession>
<evidence type="ECO:0000259" key="1">
    <source>
        <dbReference type="PROSITE" id="PS50910"/>
    </source>
</evidence>
<dbReference type="Gene3D" id="1.20.120.330">
    <property type="entry name" value="Nucleotidyltransferases domain 2"/>
    <property type="match status" value="1"/>
</dbReference>
<sequence>MVDSKKIEDWFNMAKKDFNGAKILYEHGGDYYLICFHCQQAIEKYLKGYLISKTGVINEGHSLVKLCKEAQKYNENFKNFLKDCALVNSYYIETRYPAEEPLYVEEEEVLECMRITEEIMNFIDKLVQEKN</sequence>
<evidence type="ECO:0000313" key="2">
    <source>
        <dbReference type="EMBL" id="AIS51442.1"/>
    </source>
</evidence>
<dbReference type="PROSITE" id="PS50910">
    <property type="entry name" value="HEPN"/>
    <property type="match status" value="1"/>
</dbReference>
<reference evidence="3" key="1">
    <citation type="journal article" date="2015" name="Genome Announc.">
        <title>Whole-Genome Sequences of 80 Environmental and Clinical Isolates of Burkholderia pseudomallei.</title>
        <authorList>
            <person name="Johnson S.L."/>
            <person name="Baker A.L."/>
            <person name="Chain P.S."/>
            <person name="Currie B.J."/>
            <person name="Daligault H.E."/>
            <person name="Davenport K.W."/>
            <person name="Davis C.B."/>
            <person name="Inglis T.J."/>
            <person name="Kaestli M."/>
            <person name="Koren S."/>
            <person name="Mayo M."/>
            <person name="Merritt A.J."/>
            <person name="Price E.P."/>
            <person name="Sarovich D.S."/>
            <person name="Warner J."/>
            <person name="Rosovitz M.J."/>
        </authorList>
    </citation>
    <scope>NUCLEOTIDE SEQUENCE [LARGE SCALE GENOMIC DNA]</scope>
    <source>
        <strain evidence="3">DSM 2030</strain>
    </source>
</reference>
<proteinExistence type="predicted"/>
<evidence type="ECO:0000313" key="3">
    <source>
        <dbReference type="Proteomes" id="UP000029669"/>
    </source>
</evidence>
<dbReference type="HOGENOM" id="CLU_123170_0_0_9"/>
<feature type="domain" description="HEPN" evidence="1">
    <location>
        <begin position="11"/>
        <end position="119"/>
    </location>
</feature>
<dbReference type="eggNOG" id="COG2250">
    <property type="taxonomic scope" value="Bacteria"/>
</dbReference>
<dbReference type="Pfam" id="PF05168">
    <property type="entry name" value="HEPN"/>
    <property type="match status" value="1"/>
</dbReference>
<dbReference type="RefSeq" id="WP_006569287.1">
    <property type="nucleotide sequence ID" value="NZ_CP009170.1"/>
</dbReference>
<dbReference type="Proteomes" id="UP000029669">
    <property type="component" value="Chromosome"/>
</dbReference>
<dbReference type="SUPFAM" id="SSF81593">
    <property type="entry name" value="Nucleotidyltransferase substrate binding subunit/domain"/>
    <property type="match status" value="1"/>
</dbReference>
<protein>
    <recommendedName>
        <fullName evidence="1">HEPN domain-containing protein</fullName>
    </recommendedName>
</protein>
<dbReference type="KEGG" id="tki:TKV_c02370"/>
<dbReference type="OrthoDB" id="9808176at2"/>
<dbReference type="InterPro" id="IPR007842">
    <property type="entry name" value="HEPN_dom"/>
</dbReference>
<dbReference type="SMART" id="SM00748">
    <property type="entry name" value="HEPN"/>
    <property type="match status" value="1"/>
</dbReference>
<dbReference type="STRING" id="2325.TKV_c02370"/>
<dbReference type="AlphaFoldDB" id="A0A097ANQ8"/>
<dbReference type="EMBL" id="CP009170">
    <property type="protein sequence ID" value="AIS51442.1"/>
    <property type="molecule type" value="Genomic_DNA"/>
</dbReference>
<keyword evidence="3" id="KW-1185">Reference proteome</keyword>
<name>A0A097ANQ8_THEKI</name>
<organism evidence="2 3">
    <name type="scientific">Thermoanaerobacter kivui</name>
    <name type="common">Acetogenium kivui</name>
    <dbReference type="NCBI Taxonomy" id="2325"/>
    <lineage>
        <taxon>Bacteria</taxon>
        <taxon>Bacillati</taxon>
        <taxon>Bacillota</taxon>
        <taxon>Clostridia</taxon>
        <taxon>Thermoanaerobacterales</taxon>
        <taxon>Thermoanaerobacteraceae</taxon>
        <taxon>Thermoanaerobacter</taxon>
    </lineage>
</organism>
<gene>
    <name evidence="2" type="ORF">TKV_c02370</name>
</gene>